<keyword evidence="2" id="KW-0812">Transmembrane</keyword>
<dbReference type="InterPro" id="IPR001736">
    <property type="entry name" value="PLipase_D/transphosphatidylase"/>
</dbReference>
<dbReference type="Pfam" id="PF13091">
    <property type="entry name" value="PLDc_2"/>
    <property type="match status" value="2"/>
</dbReference>
<dbReference type="Gene3D" id="3.30.870.10">
    <property type="entry name" value="Endonuclease Chain A"/>
    <property type="match status" value="2"/>
</dbReference>
<accession>A0ABS4DQB1</accession>
<proteinExistence type="predicted"/>
<keyword evidence="2" id="KW-1133">Transmembrane helix</keyword>
<keyword evidence="2" id="KW-0472">Membrane</keyword>
<comment type="caution">
    <text evidence="4">The sequence shown here is derived from an EMBL/GenBank/DDBJ whole genome shotgun (WGS) entry which is preliminary data.</text>
</comment>
<evidence type="ECO:0000313" key="4">
    <source>
        <dbReference type="EMBL" id="MBP1475253.1"/>
    </source>
</evidence>
<gene>
    <name evidence="4" type="ORF">J7I44_13145</name>
</gene>
<dbReference type="EMBL" id="JAGJRS010000025">
    <property type="protein sequence ID" value="MBP1475253.1"/>
    <property type="molecule type" value="Genomic_DNA"/>
</dbReference>
<evidence type="ECO:0000256" key="1">
    <source>
        <dbReference type="SAM" id="MobiDB-lite"/>
    </source>
</evidence>
<evidence type="ECO:0000259" key="3">
    <source>
        <dbReference type="PROSITE" id="PS50035"/>
    </source>
</evidence>
<dbReference type="Proteomes" id="UP000823790">
    <property type="component" value="Unassembled WGS sequence"/>
</dbReference>
<protein>
    <recommendedName>
        <fullName evidence="3">PLD phosphodiesterase domain-containing protein</fullName>
    </recommendedName>
</protein>
<organism evidence="4 5">
    <name type="scientific">Frateuria flava</name>
    <dbReference type="NCBI Taxonomy" id="2821489"/>
    <lineage>
        <taxon>Bacteria</taxon>
        <taxon>Pseudomonadati</taxon>
        <taxon>Pseudomonadota</taxon>
        <taxon>Gammaproteobacteria</taxon>
        <taxon>Lysobacterales</taxon>
        <taxon>Rhodanobacteraceae</taxon>
        <taxon>Frateuria</taxon>
    </lineage>
</organism>
<dbReference type="PANTHER" id="PTHR21248:SF22">
    <property type="entry name" value="PHOSPHOLIPASE D"/>
    <property type="match status" value="1"/>
</dbReference>
<evidence type="ECO:0000313" key="5">
    <source>
        <dbReference type="Proteomes" id="UP000823790"/>
    </source>
</evidence>
<dbReference type="RefSeq" id="WP_209621632.1">
    <property type="nucleotide sequence ID" value="NZ_JAGJRS010000025.1"/>
</dbReference>
<reference evidence="4 5" key="1">
    <citation type="submission" date="2021-04" db="EMBL/GenBank/DDBJ databases">
        <authorList>
            <person name="Huq M.A."/>
        </authorList>
    </citation>
    <scope>NUCLEOTIDE SEQUENCE [LARGE SCALE GENOMIC DNA]</scope>
    <source>
        <strain evidence="4 5">MAH-13</strain>
    </source>
</reference>
<keyword evidence="5" id="KW-1185">Reference proteome</keyword>
<feature type="region of interest" description="Disordered" evidence="1">
    <location>
        <begin position="1"/>
        <end position="21"/>
    </location>
</feature>
<dbReference type="PROSITE" id="PS50035">
    <property type="entry name" value="PLD"/>
    <property type="match status" value="2"/>
</dbReference>
<dbReference type="CDD" id="cd09110">
    <property type="entry name" value="PLDc_CLS_1"/>
    <property type="match status" value="1"/>
</dbReference>
<feature type="transmembrane region" description="Helical" evidence="2">
    <location>
        <begin position="26"/>
        <end position="47"/>
    </location>
</feature>
<dbReference type="CDD" id="cd09159">
    <property type="entry name" value="PLDc_ybhO_like_2"/>
    <property type="match status" value="1"/>
</dbReference>
<feature type="domain" description="PLD phosphodiesterase" evidence="3">
    <location>
        <begin position="181"/>
        <end position="208"/>
    </location>
</feature>
<dbReference type="SUPFAM" id="SSF56024">
    <property type="entry name" value="Phospholipase D/nuclease"/>
    <property type="match status" value="2"/>
</dbReference>
<dbReference type="InterPro" id="IPR025202">
    <property type="entry name" value="PLD-like_dom"/>
</dbReference>
<evidence type="ECO:0000256" key="2">
    <source>
        <dbReference type="SAM" id="Phobius"/>
    </source>
</evidence>
<name>A0ABS4DQB1_9GAMM</name>
<feature type="domain" description="PLD phosphodiesterase" evidence="3">
    <location>
        <begin position="358"/>
        <end position="385"/>
    </location>
</feature>
<dbReference type="SMART" id="SM00155">
    <property type="entry name" value="PLDc"/>
    <property type="match status" value="2"/>
</dbReference>
<dbReference type="PANTHER" id="PTHR21248">
    <property type="entry name" value="CARDIOLIPIN SYNTHASE"/>
    <property type="match status" value="1"/>
</dbReference>
<sequence>MPAEPAPTRDTGETRPPPRPNWKRRLLWAGLGGFAALVIGVLALNLVPQTQQLVHPLGPLSPVESPQFRREIGNLLGPTIVDGNAVADFQNGAEIFPAMLEAIRSAKVSVDMETYIYWSGHVADEFVQALTERARAGVRVHVIADWVGSSKMKEDVVEALRAGGVHFEYFHPLRWYDIDRFNNRTHRKLLIVDGRVAFTGGVGIADEWNGHGDKPDIWRDMQIRVTGPGALQMQAVFEDNWITTTGQALLGSAYYPEVPAAGDIAVQTVASSPEGGSENLQLMYLMAIDGARKAIDLEAAYFVPDDLTMSALKRALARGVRIRLVVPGPYTDSQIIKNASQTRWGEMLQAGAHIYRFQPALFHNKLMIVDGYLTIAGSANFDNRSFSLNDESNVLVFDHGFAAHMTEVVDRDIGRSEELTLDQWRHRPWTRRVLDWLSALGAAQY</sequence>